<keyword evidence="15 26" id="KW-0472">Membrane</keyword>
<evidence type="ECO:0000256" key="16">
    <source>
        <dbReference type="ARBA" id="ARBA00023139"/>
    </source>
</evidence>
<keyword evidence="10" id="KW-0732">Signal</keyword>
<keyword evidence="8" id="KW-0740">Sodium/potassium transport</keyword>
<dbReference type="Proteomes" id="UP001166674">
    <property type="component" value="Unassembled WGS sequence"/>
</dbReference>
<keyword evidence="7" id="KW-0597">Phosphoprotein</keyword>
<dbReference type="CDD" id="cd20323">
    <property type="entry name" value="FXYD_FXYD5"/>
    <property type="match status" value="1"/>
</dbReference>
<evidence type="ECO:0000256" key="11">
    <source>
        <dbReference type="ARBA" id="ARBA00022958"/>
    </source>
</evidence>
<evidence type="ECO:0000256" key="2">
    <source>
        <dbReference type="ARBA" id="ARBA00004345"/>
    </source>
</evidence>
<evidence type="ECO:0000313" key="28">
    <source>
        <dbReference type="EMBL" id="MBZ3885321.1"/>
    </source>
</evidence>
<dbReference type="GO" id="GO:0017080">
    <property type="term" value="F:sodium channel regulator activity"/>
    <property type="evidence" value="ECO:0007669"/>
    <property type="project" value="TreeGrafter"/>
</dbReference>
<proteinExistence type="inferred from homology"/>
<keyword evidence="13" id="KW-0915">Sodium</keyword>
<dbReference type="GO" id="GO:0006814">
    <property type="term" value="P:sodium ion transport"/>
    <property type="evidence" value="ECO:0007669"/>
    <property type="project" value="UniProtKB-KW"/>
</dbReference>
<evidence type="ECO:0000256" key="21">
    <source>
        <dbReference type="ARBA" id="ARBA00024012"/>
    </source>
</evidence>
<dbReference type="AlphaFoldDB" id="A0AA41N7R8"/>
<dbReference type="PANTHER" id="PTHR14132:SF14">
    <property type="entry name" value="FXYD DOMAIN-CONTAINING ION TRANSPORT REGULATOR 5"/>
    <property type="match status" value="1"/>
</dbReference>
<comment type="function">
    <text evidence="23">Associates with and regulates the activity of the sodium/potassium-transporting ATPase (NKA) which transports Na(+) out of the cell and K(+) into the cell. Inhibits NKA activity in its unphosphorylated state and stimulates activity when phosphorylated. Reduces glutathionylation of the NKA beta-1 subunit ATP1B1, thus reversing glutathionylation-mediated inhibition of ATP1B1. Contributes to female sexual development by maintaining the excitability of neurons which secrete gonadotropin-releasing hormone.</text>
</comment>
<keyword evidence="19" id="KW-0449">Lipoprotein</keyword>
<dbReference type="EMBL" id="JAATJV010399279">
    <property type="protein sequence ID" value="MBZ3885321.1"/>
    <property type="molecule type" value="Genomic_DNA"/>
</dbReference>
<evidence type="ECO:0000256" key="18">
    <source>
        <dbReference type="ARBA" id="ARBA00023206"/>
    </source>
</evidence>
<evidence type="ECO:0000256" key="25">
    <source>
        <dbReference type="ARBA" id="ARBA00064017"/>
    </source>
</evidence>
<evidence type="ECO:0000256" key="4">
    <source>
        <dbReference type="ARBA" id="ARBA00022448"/>
    </source>
</evidence>
<evidence type="ECO:0000256" key="23">
    <source>
        <dbReference type="ARBA" id="ARBA00045339"/>
    </source>
</evidence>
<organism evidence="28 29">
    <name type="scientific">Sciurus carolinensis</name>
    <name type="common">Eastern gray squirrel</name>
    <dbReference type="NCBI Taxonomy" id="30640"/>
    <lineage>
        <taxon>Eukaryota</taxon>
        <taxon>Metazoa</taxon>
        <taxon>Chordata</taxon>
        <taxon>Craniata</taxon>
        <taxon>Vertebrata</taxon>
        <taxon>Euteleostomi</taxon>
        <taxon>Mammalia</taxon>
        <taxon>Eutheria</taxon>
        <taxon>Euarchontoglires</taxon>
        <taxon>Glires</taxon>
        <taxon>Rodentia</taxon>
        <taxon>Sciuromorpha</taxon>
        <taxon>Sciuridae</taxon>
        <taxon>Sciurinae</taxon>
        <taxon>Sciurini</taxon>
        <taxon>Sciurus</taxon>
    </lineage>
</organism>
<evidence type="ECO:0000256" key="19">
    <source>
        <dbReference type="ARBA" id="ARBA00023288"/>
    </source>
</evidence>
<feature type="non-terminal residue" evidence="28">
    <location>
        <position position="1"/>
    </location>
</feature>
<keyword evidence="18" id="KW-0318">Glutathionylation</keyword>
<protein>
    <recommendedName>
        <fullName evidence="26">FXYD domain-containing ion transport regulator</fullName>
    </recommendedName>
</protein>
<dbReference type="GO" id="GO:0005901">
    <property type="term" value="C:caveola"/>
    <property type="evidence" value="ECO:0007669"/>
    <property type="project" value="UniProtKB-SubCell"/>
</dbReference>
<dbReference type="Gene3D" id="1.20.5.780">
    <property type="entry name" value="Single helix bin"/>
    <property type="match status" value="3"/>
</dbReference>
<feature type="transmembrane region" description="Helical" evidence="26">
    <location>
        <begin position="161"/>
        <end position="179"/>
    </location>
</feature>
<dbReference type="InterPro" id="IPR047281">
    <property type="entry name" value="PLM"/>
</dbReference>
<dbReference type="InterPro" id="IPR047297">
    <property type="entry name" value="FXYD_motif"/>
</dbReference>
<evidence type="ECO:0000256" key="13">
    <source>
        <dbReference type="ARBA" id="ARBA00023053"/>
    </source>
</evidence>
<comment type="function">
    <text evidence="24">Associates with and regulates the activity of the sodium/potassium-transporting ATPase (NKA) which catalyzes the hydrolysis of ATP coupled with the exchange of Na(+) and K(+) ions across the plasma membrane. May increase NKA activity by increasing the apparent affinity for Na(+). Involved in down-regulation of E-cadherin which results in reduced cell adhesion. Promotes metastasis.</text>
</comment>
<dbReference type="GO" id="GO:0006813">
    <property type="term" value="P:potassium ion transport"/>
    <property type="evidence" value="ECO:0007669"/>
    <property type="project" value="UniProtKB-KW"/>
</dbReference>
<comment type="caution">
    <text evidence="28">The sequence shown here is derived from an EMBL/GenBank/DDBJ whole genome shotgun (WGS) entry which is preliminary data.</text>
</comment>
<dbReference type="CDD" id="cd20277">
    <property type="entry name" value="FXYD"/>
    <property type="match status" value="1"/>
</dbReference>
<evidence type="ECO:0000256" key="17">
    <source>
        <dbReference type="ARBA" id="ARBA00023201"/>
    </source>
</evidence>
<comment type="subcellular location">
    <subcellularLocation>
        <location evidence="1">Apical cell membrane</location>
        <topology evidence="1">Single-pass type I membrane protein</topology>
    </subcellularLocation>
    <subcellularLocation>
        <location evidence="20">Basolateral cell membrane</location>
        <topology evidence="20">Single-pass type I membrane protein</topology>
    </subcellularLocation>
    <subcellularLocation>
        <location evidence="21">Cell membrane</location>
        <location evidence="21">Sarcolemma</location>
        <location evidence="21">T-tubule</location>
    </subcellularLocation>
    <subcellularLocation>
        <location evidence="22">Cell membrane</location>
        <location evidence="22">Sarcolemma</location>
        <topology evidence="22">Single-pass type I membrane protein</topology>
    </subcellularLocation>
    <subcellularLocation>
        <location evidence="2">Membrane</location>
        <location evidence="2">Caveola</location>
    </subcellularLocation>
</comment>
<evidence type="ECO:0000256" key="27">
    <source>
        <dbReference type="SAM" id="MobiDB-lite"/>
    </source>
</evidence>
<keyword evidence="17" id="KW-0739">Sodium transport</keyword>
<evidence type="ECO:0000256" key="6">
    <source>
        <dbReference type="ARBA" id="ARBA00022538"/>
    </source>
</evidence>
<keyword evidence="16" id="KW-0564">Palmitate</keyword>
<keyword evidence="6" id="KW-0633">Potassium transport</keyword>
<dbReference type="CDD" id="cd20317">
    <property type="entry name" value="FXYD1"/>
    <property type="match status" value="1"/>
</dbReference>
<evidence type="ECO:0000256" key="1">
    <source>
        <dbReference type="ARBA" id="ARBA00004247"/>
    </source>
</evidence>
<evidence type="ECO:0000256" key="22">
    <source>
        <dbReference type="ARBA" id="ARBA00034690"/>
    </source>
</evidence>
<gene>
    <name evidence="28" type="ORF">SUZIE_182360</name>
</gene>
<keyword evidence="11" id="KW-0630">Potassium</keyword>
<feature type="region of interest" description="Disordered" evidence="27">
    <location>
        <begin position="127"/>
        <end position="147"/>
    </location>
</feature>
<evidence type="ECO:0000256" key="5">
    <source>
        <dbReference type="ARBA" id="ARBA00022475"/>
    </source>
</evidence>
<dbReference type="Pfam" id="PF02038">
    <property type="entry name" value="ATP1G1_PLM_MAT8"/>
    <property type="match status" value="3"/>
</dbReference>
<dbReference type="GO" id="GO:0043269">
    <property type="term" value="P:regulation of monoatomic ion transport"/>
    <property type="evidence" value="ECO:0007669"/>
    <property type="project" value="InterPro"/>
</dbReference>
<dbReference type="InterPro" id="IPR000272">
    <property type="entry name" value="Ion-transport_regulator_FXYD"/>
</dbReference>
<dbReference type="GO" id="GO:0016324">
    <property type="term" value="C:apical plasma membrane"/>
    <property type="evidence" value="ECO:0007669"/>
    <property type="project" value="UniProtKB-SubCell"/>
</dbReference>
<evidence type="ECO:0000256" key="9">
    <source>
        <dbReference type="ARBA" id="ARBA00022692"/>
    </source>
</evidence>
<feature type="transmembrane region" description="Helical" evidence="26">
    <location>
        <begin position="7"/>
        <end position="28"/>
    </location>
</feature>
<evidence type="ECO:0000256" key="20">
    <source>
        <dbReference type="ARBA" id="ARBA00023768"/>
    </source>
</evidence>
<keyword evidence="29" id="KW-1185">Reference proteome</keyword>
<comment type="subunit">
    <text evidence="25">Regulatory subunit of the sodium/potassium-transporting ATPase which is composed of a catalytic alpha subunit, a non-catalytic beta subunit and an additional regulatory subunit. The regulatory subunit, a member of the FXYD protein family, modulates the enzymatic activity in a tissue- and isoform-specific way by changing affinities of the Na+/K+-ATPase toward Na(+), K(+) or ATP.</text>
</comment>
<reference evidence="28" key="1">
    <citation type="submission" date="2020-03" db="EMBL/GenBank/DDBJ databases">
        <title>Studies in the Genomics of Life Span.</title>
        <authorList>
            <person name="Glass D."/>
        </authorList>
    </citation>
    <scope>NUCLEOTIDE SEQUENCE</scope>
    <source>
        <strain evidence="28">SUZIE</strain>
        <tissue evidence="28">Muscle</tissue>
    </source>
</reference>
<keyword evidence="4 26" id="KW-0813">Transport</keyword>
<feature type="transmembrane region" description="Helical" evidence="26">
    <location>
        <begin position="34"/>
        <end position="54"/>
    </location>
</feature>
<dbReference type="PANTHER" id="PTHR14132">
    <property type="entry name" value="SODIUM/POTASSIUM-TRANSPORTING ATPASE SUBUNIT GAMMA"/>
    <property type="match status" value="1"/>
</dbReference>
<evidence type="ECO:0000256" key="14">
    <source>
        <dbReference type="ARBA" id="ARBA00023065"/>
    </source>
</evidence>
<dbReference type="GO" id="GO:0016323">
    <property type="term" value="C:basolateral plasma membrane"/>
    <property type="evidence" value="ECO:0007669"/>
    <property type="project" value="UniProtKB-SubCell"/>
</dbReference>
<evidence type="ECO:0000256" key="15">
    <source>
        <dbReference type="ARBA" id="ARBA00023136"/>
    </source>
</evidence>
<keyword evidence="12 26" id="KW-1133">Transmembrane helix</keyword>
<evidence type="ECO:0000256" key="12">
    <source>
        <dbReference type="ARBA" id="ARBA00022989"/>
    </source>
</evidence>
<evidence type="ECO:0000256" key="26">
    <source>
        <dbReference type="RuleBase" id="RU364131"/>
    </source>
</evidence>
<dbReference type="GO" id="GO:0030315">
    <property type="term" value="C:T-tubule"/>
    <property type="evidence" value="ECO:0007669"/>
    <property type="project" value="UniProtKB-SubCell"/>
</dbReference>
<name>A0AA41N7R8_SCICA</name>
<keyword evidence="9 26" id="KW-0812">Transmembrane</keyword>
<evidence type="ECO:0000256" key="24">
    <source>
        <dbReference type="ARBA" id="ARBA00056439"/>
    </source>
</evidence>
<evidence type="ECO:0000256" key="3">
    <source>
        <dbReference type="ARBA" id="ARBA00005948"/>
    </source>
</evidence>
<sequence length="222" mass="24184">DFLPDWYSLRVGGLICAAVMCAIGIIVLMNYQSLRIGGLTIAGILFILGILIVLSKRCRCKFNQQQSCGLRTPGADMSPSGRLRLLTILGLILPSRGQTLEEATSISTVDPTTLGTHVLTQVPDTVHPEVHSTPEARTPPADGSDEDNPFYYDVTTLRRRGLLVAAVLFITGIIILTSGKCRQLSQLCGNRRRGLVNLARGPDPNKALFSCFWSSSFLLTRI</sequence>
<keyword evidence="5" id="KW-1003">Cell membrane</keyword>
<dbReference type="PROSITE" id="PS01310">
    <property type="entry name" value="FXYD"/>
    <property type="match status" value="1"/>
</dbReference>
<accession>A0AA41N7R8</accession>
<evidence type="ECO:0000256" key="7">
    <source>
        <dbReference type="ARBA" id="ARBA00022553"/>
    </source>
</evidence>
<evidence type="ECO:0000256" key="10">
    <source>
        <dbReference type="ARBA" id="ARBA00022729"/>
    </source>
</evidence>
<keyword evidence="14 26" id="KW-0406">Ion transport</keyword>
<comment type="similarity">
    <text evidence="3 26">Belongs to the FXYD family.</text>
</comment>
<evidence type="ECO:0000256" key="8">
    <source>
        <dbReference type="ARBA" id="ARBA00022607"/>
    </source>
</evidence>
<evidence type="ECO:0000313" key="29">
    <source>
        <dbReference type="Proteomes" id="UP001166674"/>
    </source>
</evidence>
<dbReference type="FunFam" id="1.20.5.780:FF:000005">
    <property type="entry name" value="FXYD domain-containing ion transport regulator"/>
    <property type="match status" value="1"/>
</dbReference>
<comment type="caution">
    <text evidence="26">Lacks conserved residue(s) required for the propagation of feature annotation.</text>
</comment>